<evidence type="ECO:0000256" key="3">
    <source>
        <dbReference type="ARBA" id="ARBA00022448"/>
    </source>
</evidence>
<dbReference type="GO" id="GO:0030288">
    <property type="term" value="C:outer membrane-bounded periplasmic space"/>
    <property type="evidence" value="ECO:0007669"/>
    <property type="project" value="TreeGrafter"/>
</dbReference>
<feature type="region of interest" description="Disordered" evidence="5">
    <location>
        <begin position="21"/>
        <end position="40"/>
    </location>
</feature>
<feature type="compositionally biased region" description="Low complexity" evidence="5">
    <location>
        <begin position="21"/>
        <end position="38"/>
    </location>
</feature>
<dbReference type="PROSITE" id="PS50983">
    <property type="entry name" value="FE_B12_PBP"/>
    <property type="match status" value="1"/>
</dbReference>
<feature type="domain" description="Fe/B12 periplasmic-binding" evidence="7">
    <location>
        <begin position="50"/>
        <end position="311"/>
    </location>
</feature>
<dbReference type="InterPro" id="IPR002491">
    <property type="entry name" value="ABC_transptr_periplasmic_BD"/>
</dbReference>
<feature type="signal peptide" evidence="6">
    <location>
        <begin position="1"/>
        <end position="18"/>
    </location>
</feature>
<comment type="similarity">
    <text evidence="2">Belongs to the bacterial solute-binding protein 8 family.</text>
</comment>
<accession>A0A177Y6H8</accession>
<evidence type="ECO:0000256" key="6">
    <source>
        <dbReference type="SAM" id="SignalP"/>
    </source>
</evidence>
<reference evidence="8 9" key="1">
    <citation type="submission" date="2016-03" db="EMBL/GenBank/DDBJ databases">
        <title>Genome sequence of Rhodococcus kyotonensis KB10.</title>
        <authorList>
            <person name="Jeong H."/>
            <person name="Hong C.E."/>
            <person name="Jo S.H."/>
            <person name="Park J.M."/>
        </authorList>
    </citation>
    <scope>NUCLEOTIDE SEQUENCE [LARGE SCALE GENOMIC DNA]</scope>
    <source>
        <strain evidence="8 9">KB10</strain>
    </source>
</reference>
<organism evidence="8 9">
    <name type="scientific">Rhodococcoides kyotonense</name>
    <dbReference type="NCBI Taxonomy" id="398843"/>
    <lineage>
        <taxon>Bacteria</taxon>
        <taxon>Bacillati</taxon>
        <taxon>Actinomycetota</taxon>
        <taxon>Actinomycetes</taxon>
        <taxon>Mycobacteriales</taxon>
        <taxon>Nocardiaceae</taxon>
        <taxon>Rhodococcoides</taxon>
    </lineage>
</organism>
<dbReference type="GO" id="GO:1901678">
    <property type="term" value="P:iron coordination entity transport"/>
    <property type="evidence" value="ECO:0007669"/>
    <property type="project" value="UniProtKB-ARBA"/>
</dbReference>
<name>A0A177Y6H8_9NOCA</name>
<keyword evidence="3" id="KW-0813">Transport</keyword>
<evidence type="ECO:0000313" key="8">
    <source>
        <dbReference type="EMBL" id="OAK51085.1"/>
    </source>
</evidence>
<comment type="caution">
    <text evidence="8">The sequence shown here is derived from an EMBL/GenBank/DDBJ whole genome shotgun (WGS) entry which is preliminary data.</text>
</comment>
<proteinExistence type="inferred from homology"/>
<feature type="chain" id="PRO_5039382888" evidence="6">
    <location>
        <begin position="19"/>
        <end position="311"/>
    </location>
</feature>
<dbReference type="Proteomes" id="UP000077519">
    <property type="component" value="Unassembled WGS sequence"/>
</dbReference>
<keyword evidence="4 6" id="KW-0732">Signal</keyword>
<comment type="subcellular location">
    <subcellularLocation>
        <location evidence="1">Cell envelope</location>
    </subcellularLocation>
</comment>
<evidence type="ECO:0000259" key="7">
    <source>
        <dbReference type="PROSITE" id="PS50983"/>
    </source>
</evidence>
<dbReference type="PANTHER" id="PTHR30532:SF28">
    <property type="entry name" value="PETROBACTIN-BINDING PROTEIN YCLQ"/>
    <property type="match status" value="1"/>
</dbReference>
<dbReference type="EMBL" id="LVHI01000041">
    <property type="protein sequence ID" value="OAK51085.1"/>
    <property type="molecule type" value="Genomic_DNA"/>
</dbReference>
<sequence length="311" mass="32714">MLLMAGAAASMLVLSACSESSTDADSASSSDTVSVETANGPVEIPANPVRVAALDNTSFETLQAFGIEPVALPKPLMPDEGFEEWISNDAILDVGTHREPNLEVVSEAEPDLIIGGYRFQEYTDELSQIAPTIDISPTDENYVESLKAQTEKLGTIFGKEDQAADIIAALDAAEADAAAQTTGQTVFLANVNGGKIDNGAQRIGRLLEPLNLRDVFAGEAGDVHGDSGLAPETIAQANPDWVIVLDRDAAAGEEGASPAGAVFAAQEAFANTTFTTQDQIIYLDPYFYTREGIQAYTEAFEGISTAFANAA</sequence>
<dbReference type="SUPFAM" id="SSF53807">
    <property type="entry name" value="Helical backbone' metal receptor"/>
    <property type="match status" value="1"/>
</dbReference>
<protein>
    <submittedName>
        <fullName evidence="8">ABC transporter substrate-binding protein</fullName>
    </submittedName>
</protein>
<evidence type="ECO:0000256" key="1">
    <source>
        <dbReference type="ARBA" id="ARBA00004196"/>
    </source>
</evidence>
<evidence type="ECO:0000256" key="4">
    <source>
        <dbReference type="ARBA" id="ARBA00022729"/>
    </source>
</evidence>
<evidence type="ECO:0000256" key="2">
    <source>
        <dbReference type="ARBA" id="ARBA00008814"/>
    </source>
</evidence>
<dbReference type="PANTHER" id="PTHR30532">
    <property type="entry name" value="IRON III DICITRATE-BINDING PERIPLASMIC PROTEIN"/>
    <property type="match status" value="1"/>
</dbReference>
<dbReference type="Pfam" id="PF01497">
    <property type="entry name" value="Peripla_BP_2"/>
    <property type="match status" value="1"/>
</dbReference>
<dbReference type="InterPro" id="IPR051313">
    <property type="entry name" value="Bact_iron-sidero_bind"/>
</dbReference>
<dbReference type="AlphaFoldDB" id="A0A177Y6H8"/>
<dbReference type="Gene3D" id="3.40.50.1980">
    <property type="entry name" value="Nitrogenase molybdenum iron protein domain"/>
    <property type="match status" value="2"/>
</dbReference>
<gene>
    <name evidence="8" type="ORF">A3K89_13810</name>
</gene>
<keyword evidence="9" id="KW-1185">Reference proteome</keyword>
<evidence type="ECO:0000256" key="5">
    <source>
        <dbReference type="SAM" id="MobiDB-lite"/>
    </source>
</evidence>
<evidence type="ECO:0000313" key="9">
    <source>
        <dbReference type="Proteomes" id="UP000077519"/>
    </source>
</evidence>